<dbReference type="Proteomes" id="UP000023785">
    <property type="component" value="Unassembled WGS sequence"/>
</dbReference>
<evidence type="ECO:0000313" key="8">
    <source>
        <dbReference type="Proteomes" id="UP000023785"/>
    </source>
</evidence>
<dbReference type="InterPro" id="IPR003807">
    <property type="entry name" value="DUF202"/>
</dbReference>
<keyword evidence="2 5" id="KW-0812">Transmembrane</keyword>
<dbReference type="STRING" id="1392540.P256_00965"/>
<evidence type="ECO:0000256" key="2">
    <source>
        <dbReference type="ARBA" id="ARBA00022692"/>
    </source>
</evidence>
<proteinExistence type="predicted"/>
<comment type="caution">
    <text evidence="7">The sequence shown here is derived from an EMBL/GenBank/DDBJ whole genome shotgun (WGS) entry which is preliminary data.</text>
</comment>
<keyword evidence="3 5" id="KW-1133">Transmembrane helix</keyword>
<evidence type="ECO:0000256" key="1">
    <source>
        <dbReference type="ARBA" id="ARBA00004127"/>
    </source>
</evidence>
<keyword evidence="4 5" id="KW-0472">Membrane</keyword>
<keyword evidence="8" id="KW-1185">Reference proteome</keyword>
<comment type="subcellular location">
    <subcellularLocation>
        <location evidence="1">Endomembrane system</location>
        <topology evidence="1">Multi-pass membrane protein</topology>
    </subcellularLocation>
</comment>
<feature type="transmembrane region" description="Helical" evidence="5">
    <location>
        <begin position="96"/>
        <end position="118"/>
    </location>
</feature>
<gene>
    <name evidence="7" type="ORF">P256_00965</name>
</gene>
<dbReference type="RefSeq" id="WP_023272545.1">
    <property type="nucleotide sequence ID" value="NZ_KI530712.1"/>
</dbReference>
<reference evidence="7 8" key="1">
    <citation type="submission" date="2013-10" db="EMBL/GenBank/DDBJ databases">
        <title>The Genome Sequence of Acinetobacter nectaris CIP 110549.</title>
        <authorList>
            <consortium name="The Broad Institute Genomics Platform"/>
            <consortium name="The Broad Institute Genome Sequencing Center for Infectious Disease"/>
            <person name="Cerqueira G."/>
            <person name="Feldgarden M."/>
            <person name="Courvalin P."/>
            <person name="Grillot-Courvalin C."/>
            <person name="Clermont D."/>
            <person name="Rocha E."/>
            <person name="Yoon E.-J."/>
            <person name="Nemec A."/>
            <person name="Young S.K."/>
            <person name="Zeng Q."/>
            <person name="Gargeya S."/>
            <person name="Fitzgerald M."/>
            <person name="Abouelleil A."/>
            <person name="Alvarado L."/>
            <person name="Berlin A.M."/>
            <person name="Chapman S.B."/>
            <person name="Gainer-Dewar J."/>
            <person name="Goldberg J."/>
            <person name="Gnerre S."/>
            <person name="Griggs A."/>
            <person name="Gujja S."/>
            <person name="Hansen M."/>
            <person name="Howarth C."/>
            <person name="Imamovic A."/>
            <person name="Ireland A."/>
            <person name="Larimer J."/>
            <person name="McCowan C."/>
            <person name="Murphy C."/>
            <person name="Pearson M."/>
            <person name="Poon T.W."/>
            <person name="Priest M."/>
            <person name="Roberts A."/>
            <person name="Saif S."/>
            <person name="Shea T."/>
            <person name="Sykes S."/>
            <person name="Wortman J."/>
            <person name="Nusbaum C."/>
            <person name="Birren B."/>
        </authorList>
    </citation>
    <scope>NUCLEOTIDE SEQUENCE [LARGE SCALE GENOMIC DNA]</scope>
    <source>
        <strain evidence="7 8">CIP 110549</strain>
    </source>
</reference>
<feature type="transmembrane region" description="Helical" evidence="5">
    <location>
        <begin position="54"/>
        <end position="75"/>
    </location>
</feature>
<dbReference type="HOGENOM" id="CLU_053359_6_3_6"/>
<dbReference type="EMBL" id="AYER01000003">
    <property type="protein sequence ID" value="ESK40512.1"/>
    <property type="molecule type" value="Genomic_DNA"/>
</dbReference>
<evidence type="ECO:0000256" key="4">
    <source>
        <dbReference type="ARBA" id="ARBA00023136"/>
    </source>
</evidence>
<feature type="domain" description="DUF202" evidence="6">
    <location>
        <begin position="8"/>
        <end position="79"/>
    </location>
</feature>
<dbReference type="eggNOG" id="COG2149">
    <property type="taxonomic scope" value="Bacteria"/>
</dbReference>
<accession>V2TSB5</accession>
<dbReference type="AlphaFoldDB" id="V2TSB5"/>
<protein>
    <recommendedName>
        <fullName evidence="6">DUF202 domain-containing protein</fullName>
    </recommendedName>
</protein>
<evidence type="ECO:0000256" key="3">
    <source>
        <dbReference type="ARBA" id="ARBA00022989"/>
    </source>
</evidence>
<evidence type="ECO:0000256" key="5">
    <source>
        <dbReference type="SAM" id="Phobius"/>
    </source>
</evidence>
<evidence type="ECO:0000313" key="7">
    <source>
        <dbReference type="EMBL" id="ESK40512.1"/>
    </source>
</evidence>
<evidence type="ECO:0000259" key="6">
    <source>
        <dbReference type="Pfam" id="PF02656"/>
    </source>
</evidence>
<dbReference type="Pfam" id="PF02656">
    <property type="entry name" value="DUF202"/>
    <property type="match status" value="1"/>
</dbReference>
<dbReference type="PATRIC" id="fig|1392540.3.peg.935"/>
<sequence length="119" mass="13285">MSNLNDPRVLLALERTLLAWNRSGLGLIAFGFVLERSTVLGSFLNPNGEAHKILLSKAFAVVIVILGIIISLWSVRQYKIALKSLTENEMIEGYRTDLPMFLTMINVLCGCLLIITFFV</sequence>
<dbReference type="OrthoDB" id="582337at2"/>
<organism evidence="7 8">
    <name type="scientific">Acinetobacter nectaris CIP 110549</name>
    <dbReference type="NCBI Taxonomy" id="1392540"/>
    <lineage>
        <taxon>Bacteria</taxon>
        <taxon>Pseudomonadati</taxon>
        <taxon>Pseudomonadota</taxon>
        <taxon>Gammaproteobacteria</taxon>
        <taxon>Moraxellales</taxon>
        <taxon>Moraxellaceae</taxon>
        <taxon>Acinetobacter</taxon>
    </lineage>
</organism>
<name>V2TSB5_9GAMM</name>
<dbReference type="GO" id="GO:0012505">
    <property type="term" value="C:endomembrane system"/>
    <property type="evidence" value="ECO:0007669"/>
    <property type="project" value="UniProtKB-SubCell"/>
</dbReference>